<dbReference type="Proteomes" id="UP000236729">
    <property type="component" value="Unassembled WGS sequence"/>
</dbReference>
<evidence type="ECO:0000313" key="5">
    <source>
        <dbReference type="EMBL" id="SFD29842.1"/>
    </source>
</evidence>
<evidence type="ECO:0000256" key="2">
    <source>
        <dbReference type="SAM" id="Phobius"/>
    </source>
</evidence>
<keyword evidence="2" id="KW-0812">Transmembrane</keyword>
<gene>
    <name evidence="4" type="ORF">SAMN02982929_04369</name>
    <name evidence="5" type="ORF">SAMN05216506_103422</name>
</gene>
<feature type="domain" description="Septum formation-related" evidence="3">
    <location>
        <begin position="72"/>
        <end position="289"/>
    </location>
</feature>
<feature type="region of interest" description="Disordered" evidence="1">
    <location>
        <begin position="312"/>
        <end position="336"/>
    </location>
</feature>
<evidence type="ECO:0000313" key="4">
    <source>
        <dbReference type="EMBL" id="SEG84060.1"/>
    </source>
</evidence>
<evidence type="ECO:0000313" key="7">
    <source>
        <dbReference type="Proteomes" id="UP000236729"/>
    </source>
</evidence>
<reference evidence="4" key="1">
    <citation type="submission" date="2016-10" db="EMBL/GenBank/DDBJ databases">
        <authorList>
            <person name="de Groot N.N."/>
        </authorList>
    </citation>
    <scope>NUCLEOTIDE SEQUENCE [LARGE SCALE GENOMIC DNA]</scope>
    <source>
        <strain evidence="4">ATCC 20501</strain>
    </source>
</reference>
<evidence type="ECO:0000256" key="1">
    <source>
        <dbReference type="SAM" id="MobiDB-lite"/>
    </source>
</evidence>
<protein>
    <submittedName>
        <fullName evidence="4">Septum formation</fullName>
    </submittedName>
</protein>
<evidence type="ECO:0000259" key="3">
    <source>
        <dbReference type="Pfam" id="PF13845"/>
    </source>
</evidence>
<dbReference type="InterPro" id="IPR026004">
    <property type="entry name" value="Septum_form"/>
</dbReference>
<proteinExistence type="predicted"/>
<dbReference type="AlphaFoldDB" id="A0A1H6DFP9"/>
<reference evidence="6 7" key="2">
    <citation type="submission" date="2016-10" db="EMBL/GenBank/DDBJ databases">
        <authorList>
            <person name="Varghese N."/>
            <person name="Submissions S."/>
        </authorList>
    </citation>
    <scope>NUCLEOTIDE SEQUENCE [LARGE SCALE GENOMIC DNA]</scope>
    <source>
        <strain evidence="7">ATCC 20501</strain>
        <strain evidence="5 6">CGMCC 4.3529</strain>
    </source>
</reference>
<dbReference type="Pfam" id="PF13845">
    <property type="entry name" value="Septum_form"/>
    <property type="match status" value="1"/>
</dbReference>
<keyword evidence="2" id="KW-0472">Membrane</keyword>
<name>A0A1H6DFP9_9PSEU</name>
<evidence type="ECO:0000313" key="6">
    <source>
        <dbReference type="Proteomes" id="UP000199690"/>
    </source>
</evidence>
<feature type="transmembrane region" description="Helical" evidence="2">
    <location>
        <begin position="21"/>
        <end position="41"/>
    </location>
</feature>
<keyword evidence="6" id="KW-1185">Reference proteome</keyword>
<sequence length="336" mass="35439">MSTMAAPDAPQSPSRKKPNTRLVMICAVLGALLVLVVSALLNWPTGGSSRSGGPNQLGQSPAPKVVFSAPPGSCLNWAEPDASDIRQVTCAEPHLFEVTGTADLGPEFGPQAPFPNTEQWQELKQERCVEVSTGFLSGRFDPNGRFSVGAFTPSEDGWVDGDRKLHCGLQQPGPSGKLYPITGSASTMDQSNTYPEGRCLGVNGTAVWDPVDCARPHSVEITGVVDLADQFPGGYPEEKAQDDFLFGRCEEMTGRYAGGPTVAKDKGLVVYWDTLSQESWDAGSRQVNCKVSAQLPDGSGLAPVTGSVKGEVRVGTEPAPRVTAPGEPGAPATEPR</sequence>
<keyword evidence="2" id="KW-1133">Transmembrane helix</keyword>
<dbReference type="Proteomes" id="UP000199690">
    <property type="component" value="Unassembled WGS sequence"/>
</dbReference>
<accession>A0A1H6DFP9</accession>
<organism evidence="4 7">
    <name type="scientific">Saccharopolyspora kobensis</name>
    <dbReference type="NCBI Taxonomy" id="146035"/>
    <lineage>
        <taxon>Bacteria</taxon>
        <taxon>Bacillati</taxon>
        <taxon>Actinomycetota</taxon>
        <taxon>Actinomycetes</taxon>
        <taxon>Pseudonocardiales</taxon>
        <taxon>Pseudonocardiaceae</taxon>
        <taxon>Saccharopolyspora</taxon>
    </lineage>
</organism>
<dbReference type="EMBL" id="FNVB01000006">
    <property type="protein sequence ID" value="SEG84060.1"/>
    <property type="molecule type" value="Genomic_DNA"/>
</dbReference>
<accession>A0A1I1R6E0</accession>
<feature type="compositionally biased region" description="Low complexity" evidence="1">
    <location>
        <begin position="323"/>
        <end position="336"/>
    </location>
</feature>
<dbReference type="EMBL" id="FOME01000003">
    <property type="protein sequence ID" value="SFD29842.1"/>
    <property type="molecule type" value="Genomic_DNA"/>
</dbReference>